<gene>
    <name evidence="2" type="ORF">ACIRA0001_1981</name>
</gene>
<comment type="caution">
    <text evidence="2">The sequence shown here is derived from an EMBL/GenBank/DDBJ whole genome shotgun (WGS) entry which is preliminary data.</text>
</comment>
<evidence type="ECO:0000256" key="1">
    <source>
        <dbReference type="SAM" id="MobiDB-lite"/>
    </source>
</evidence>
<evidence type="ECO:0000313" key="3">
    <source>
        <dbReference type="Proteomes" id="UP000018419"/>
    </source>
</evidence>
<proteinExistence type="predicted"/>
<dbReference type="Proteomes" id="UP000018419">
    <property type="component" value="Unassembled WGS sequence"/>
</dbReference>
<feature type="compositionally biased region" description="Basic and acidic residues" evidence="1">
    <location>
        <begin position="25"/>
        <end position="41"/>
    </location>
</feature>
<accession>A0ABM9YLQ7</accession>
<name>A0ABM9YLQ7_ACIRA</name>
<protein>
    <submittedName>
        <fullName evidence="2">Uncharacterized protein</fullName>
    </submittedName>
</protein>
<feature type="region of interest" description="Disordered" evidence="1">
    <location>
        <begin position="1"/>
        <end position="41"/>
    </location>
</feature>
<organism evidence="2 3">
    <name type="scientific">Acinetobacter radioresistens SK82</name>
    <dbReference type="NCBI Taxonomy" id="596318"/>
    <lineage>
        <taxon>Bacteria</taxon>
        <taxon>Pseudomonadati</taxon>
        <taxon>Pseudomonadota</taxon>
        <taxon>Gammaproteobacteria</taxon>
        <taxon>Moraxellales</taxon>
        <taxon>Moraxellaceae</taxon>
        <taxon>Acinetobacter</taxon>
    </lineage>
</organism>
<evidence type="ECO:0000313" key="2">
    <source>
        <dbReference type="EMBL" id="EET81854.1"/>
    </source>
</evidence>
<reference evidence="2 3" key="1">
    <citation type="submission" date="2009-07" db="EMBL/GenBank/DDBJ databases">
        <authorList>
            <person name="Madupu R."/>
            <person name="Durkin A.S."/>
            <person name="Torralba M."/>
            <person name="Methe B."/>
            <person name="Sutton G.G."/>
            <person name="Strausberg R.L."/>
            <person name="Nelson K.E."/>
        </authorList>
    </citation>
    <scope>NUCLEOTIDE SEQUENCE [LARGE SCALE GENOMIC DNA]</scope>
    <source>
        <strain evidence="2 3">SK82</strain>
    </source>
</reference>
<keyword evidence="3" id="KW-1185">Reference proteome</keyword>
<sequence>MDKTMNSTASKDEFDIGARDQSIYPDRKERDRVYYNQSPDK</sequence>
<dbReference type="EMBL" id="ACVR01000061">
    <property type="protein sequence ID" value="EET81854.1"/>
    <property type="molecule type" value="Genomic_DNA"/>
</dbReference>